<keyword evidence="3 7" id="KW-0812">Transmembrane</keyword>
<dbReference type="STRING" id="73239.Q7RKN0"/>
<keyword evidence="4 7" id="KW-0256">Endoplasmic reticulum</keyword>
<evidence type="ECO:0000256" key="1">
    <source>
        <dbReference type="ARBA" id="ARBA00004477"/>
    </source>
</evidence>
<dbReference type="Proteomes" id="UP000008553">
    <property type="component" value="Unassembled WGS sequence"/>
</dbReference>
<sequence length="102" mass="12286">LYLNWNLVLNEHQYWRLITCFLYFGSFGLHFFWDIYVLVLTILSLIVDYNSSDNFFGILVGHIYFFFTSVFPLMPIAKNTQIFKTPYLLKWMLRQEEGNRVA</sequence>
<dbReference type="EMBL" id="AABL01000802">
    <property type="protein sequence ID" value="EAA22380.1"/>
    <property type="molecule type" value="Genomic_DNA"/>
</dbReference>
<comment type="function">
    <text evidence="7">May be involved in the degradation of misfolded endoplasmic reticulum (ER) luminal proteins.</text>
</comment>
<evidence type="ECO:0000256" key="6">
    <source>
        <dbReference type="ARBA" id="ARBA00023136"/>
    </source>
</evidence>
<comment type="subcellular location">
    <subcellularLocation>
        <location evidence="1 7">Endoplasmic reticulum membrane</location>
        <topology evidence="1 7">Multi-pass membrane protein</topology>
    </subcellularLocation>
</comment>
<protein>
    <recommendedName>
        <fullName evidence="7">Derlin</fullName>
    </recommendedName>
</protein>
<proteinExistence type="inferred from homology"/>
<feature type="non-terminal residue" evidence="8">
    <location>
        <position position="1"/>
    </location>
</feature>
<name>Q7RKN0_PLAYO</name>
<dbReference type="PaxDb" id="73239-Q7RKN0"/>
<evidence type="ECO:0000313" key="9">
    <source>
        <dbReference type="Proteomes" id="UP000008553"/>
    </source>
</evidence>
<keyword evidence="5 7" id="KW-1133">Transmembrane helix</keyword>
<organism evidence="8 9">
    <name type="scientific">Plasmodium yoelii yoelii</name>
    <dbReference type="NCBI Taxonomy" id="73239"/>
    <lineage>
        <taxon>Eukaryota</taxon>
        <taxon>Sar</taxon>
        <taxon>Alveolata</taxon>
        <taxon>Apicomplexa</taxon>
        <taxon>Aconoidasida</taxon>
        <taxon>Haemosporida</taxon>
        <taxon>Plasmodiidae</taxon>
        <taxon>Plasmodium</taxon>
        <taxon>Plasmodium (Vinckeia)</taxon>
    </lineage>
</organism>
<keyword evidence="9" id="KW-1185">Reference proteome</keyword>
<evidence type="ECO:0000313" key="8">
    <source>
        <dbReference type="EMBL" id="EAA22380.1"/>
    </source>
</evidence>
<reference evidence="8 9" key="1">
    <citation type="journal article" date="2002" name="Nature">
        <title>Genome sequence and comparative analysis of the model rodent malaria parasite Plasmodium yoelii yoelii.</title>
        <authorList>
            <person name="Carlton J.M."/>
            <person name="Angiuoli S.V."/>
            <person name="Suh B.B."/>
            <person name="Kooij T.W."/>
            <person name="Pertea M."/>
            <person name="Silva J.C."/>
            <person name="Ermolaeva M.D."/>
            <person name="Allen J.E."/>
            <person name="Selengut J.D."/>
            <person name="Koo H.L."/>
            <person name="Peterson J.D."/>
            <person name="Pop M."/>
            <person name="Kosack D.S."/>
            <person name="Shumway M.F."/>
            <person name="Bidwell S.L."/>
            <person name="Shallom S.J."/>
            <person name="van Aken S.E."/>
            <person name="Riedmuller S.B."/>
            <person name="Feldblyum T.V."/>
            <person name="Cho J.K."/>
            <person name="Quackenbush J."/>
            <person name="Sedegah M."/>
            <person name="Shoaibi A."/>
            <person name="Cummings L.M."/>
            <person name="Florens L."/>
            <person name="Yates J.R."/>
            <person name="Raine J.D."/>
            <person name="Sinden R.E."/>
            <person name="Harris M.A."/>
            <person name="Cunningham D.A."/>
            <person name="Preiser P.R."/>
            <person name="Bergman L.W."/>
            <person name="Vaidya A.B."/>
            <person name="van Lin L.H."/>
            <person name="Janse C.J."/>
            <person name="Waters A.P."/>
            <person name="Smith H.O."/>
            <person name="White O.R."/>
            <person name="Salzberg S.L."/>
            <person name="Venter J.C."/>
            <person name="Fraser C.M."/>
            <person name="Hoffman S.L."/>
            <person name="Gardner M.J."/>
            <person name="Carucci D.J."/>
        </authorList>
    </citation>
    <scope>NUCLEOTIDE SEQUENCE [LARGE SCALE GENOMIC DNA]</scope>
    <source>
        <strain evidence="8 9">17XNL</strain>
    </source>
</reference>
<keyword evidence="6 7" id="KW-0472">Membrane</keyword>
<dbReference type="InterPro" id="IPR007599">
    <property type="entry name" value="DER1"/>
</dbReference>
<evidence type="ECO:0000256" key="3">
    <source>
        <dbReference type="ARBA" id="ARBA00022692"/>
    </source>
</evidence>
<feature type="transmembrane region" description="Helical" evidence="7">
    <location>
        <begin position="21"/>
        <end position="43"/>
    </location>
</feature>
<accession>Q7RKN0</accession>
<dbReference type="InParanoid" id="Q7RKN0"/>
<evidence type="ECO:0000256" key="7">
    <source>
        <dbReference type="RuleBase" id="RU363059"/>
    </source>
</evidence>
<evidence type="ECO:0000256" key="5">
    <source>
        <dbReference type="ARBA" id="ARBA00022989"/>
    </source>
</evidence>
<comment type="similarity">
    <text evidence="2 7">Belongs to the derlin family.</text>
</comment>
<dbReference type="AlphaFoldDB" id="Q7RKN0"/>
<dbReference type="PANTHER" id="PTHR11009">
    <property type="entry name" value="DER1-LIKE PROTEIN, DERLIN"/>
    <property type="match status" value="1"/>
</dbReference>
<gene>
    <name evidence="8" type="ORF">PY02870</name>
</gene>
<dbReference type="GO" id="GO:0005789">
    <property type="term" value="C:endoplasmic reticulum membrane"/>
    <property type="evidence" value="ECO:0007669"/>
    <property type="project" value="UniProtKB-SubCell"/>
</dbReference>
<evidence type="ECO:0000256" key="2">
    <source>
        <dbReference type="ARBA" id="ARBA00008917"/>
    </source>
</evidence>
<evidence type="ECO:0000256" key="4">
    <source>
        <dbReference type="ARBA" id="ARBA00022824"/>
    </source>
</evidence>
<dbReference type="FunCoup" id="Q7RKN0">
    <property type="interactions" value="226"/>
</dbReference>
<dbReference type="GO" id="GO:0006950">
    <property type="term" value="P:response to stress"/>
    <property type="evidence" value="ECO:0007669"/>
    <property type="project" value="UniProtKB-ARBA"/>
</dbReference>
<feature type="transmembrane region" description="Helical" evidence="7">
    <location>
        <begin position="55"/>
        <end position="74"/>
    </location>
</feature>
<comment type="caution">
    <text evidence="7">Lacks conserved residue(s) required for the propagation of feature annotation.</text>
</comment>
<dbReference type="Pfam" id="PF04511">
    <property type="entry name" value="DER1"/>
    <property type="match status" value="1"/>
</dbReference>
<comment type="caution">
    <text evidence="8">The sequence shown here is derived from an EMBL/GenBank/DDBJ whole genome shotgun (WGS) entry which is preliminary data.</text>
</comment>